<protein>
    <submittedName>
        <fullName evidence="2">3'-to-5' exoribonuclease RNase R</fullName>
    </submittedName>
</protein>
<reference evidence="2" key="1">
    <citation type="submission" date="2020-02" db="EMBL/GenBank/DDBJ databases">
        <authorList>
            <person name="Meier V. D."/>
        </authorList>
    </citation>
    <scope>NUCLEOTIDE SEQUENCE</scope>
    <source>
        <strain evidence="2">AVDCRST_MAG29</strain>
    </source>
</reference>
<dbReference type="InterPro" id="IPR040596">
    <property type="entry name" value="RNase_II_C_S1"/>
</dbReference>
<organism evidence="2">
    <name type="scientific">uncultured Nocardioidaceae bacterium</name>
    <dbReference type="NCBI Taxonomy" id="253824"/>
    <lineage>
        <taxon>Bacteria</taxon>
        <taxon>Bacillati</taxon>
        <taxon>Actinomycetota</taxon>
        <taxon>Actinomycetes</taxon>
        <taxon>Propionibacteriales</taxon>
        <taxon>Nocardioidaceae</taxon>
        <taxon>environmental samples</taxon>
    </lineage>
</organism>
<dbReference type="Pfam" id="PF18614">
    <property type="entry name" value="RNase_II_C_S1"/>
    <property type="match status" value="1"/>
</dbReference>
<dbReference type="InterPro" id="IPR050180">
    <property type="entry name" value="RNR_Ribonuclease"/>
</dbReference>
<dbReference type="SUPFAM" id="SSF50249">
    <property type="entry name" value="Nucleic acid-binding proteins"/>
    <property type="match status" value="1"/>
</dbReference>
<gene>
    <name evidence="2" type="ORF">AVDCRST_MAG29-1221</name>
</gene>
<evidence type="ECO:0000313" key="2">
    <source>
        <dbReference type="EMBL" id="CAA9334281.1"/>
    </source>
</evidence>
<name>A0A6J4LJ97_9ACTN</name>
<accession>A0A6J4LJ97</accession>
<dbReference type="GO" id="GO:0004540">
    <property type="term" value="F:RNA nuclease activity"/>
    <property type="evidence" value="ECO:0007669"/>
    <property type="project" value="InterPro"/>
</dbReference>
<dbReference type="InterPro" id="IPR001900">
    <property type="entry name" value="RNase_II/R"/>
</dbReference>
<dbReference type="PANTHER" id="PTHR23355:SF9">
    <property type="entry name" value="DIS3-LIKE EXONUCLEASE 2"/>
    <property type="match status" value="1"/>
</dbReference>
<evidence type="ECO:0000259" key="1">
    <source>
        <dbReference type="SMART" id="SM00955"/>
    </source>
</evidence>
<dbReference type="InterPro" id="IPR012340">
    <property type="entry name" value="NA-bd_OB-fold"/>
</dbReference>
<dbReference type="Pfam" id="PF00773">
    <property type="entry name" value="RNB"/>
    <property type="match status" value="1"/>
</dbReference>
<dbReference type="GO" id="GO:0006402">
    <property type="term" value="P:mRNA catabolic process"/>
    <property type="evidence" value="ECO:0007669"/>
    <property type="project" value="TreeGrafter"/>
</dbReference>
<proteinExistence type="predicted"/>
<feature type="domain" description="RNB" evidence="1">
    <location>
        <begin position="52"/>
        <end position="369"/>
    </location>
</feature>
<sequence length="477" mass="51115">MARLRVVAGGGHGERLRAAVAAIQAELGVPEAFPTEVLADAQASATDPVLPEHDRTDLPLLTIDPLGARDLDQAMCLERAGSGYVVWYAIADVAAFVRPGSPTDLEAHRRGETLYAPEHRVPLHPPVLSEAAGSLLPDQVRPALLWRIELDGSGERTGTDVRRALVRSRAQYDYLAVQQALDVGQADEMFELLREIGTLLQAREDARGGVSLPTTDQEIDVQGDVWTLAHRAEAPVEGWNAQISLLTGMAAADLMLSGEIGLLRTLPEADERDIARLQRTAAALGIDWPPEMPAADFVRTLDPSVPQHAAMAQACTRLFRGAAYVAFDGQRPEQPRHAAIAAEYAHVTAPLRRLADRYAGEVCLAICAGEPVPAWVSDALPGLPGTMRDADGRASAFDRAVVDAVEAGLLTSRIGTDLEAVVVSLHEDDPTRGVVVIDDPAVEAPLDADRPLPLGGRARLRVVATDVEARTVTFELL</sequence>
<dbReference type="EMBL" id="CADCUG010000067">
    <property type="protein sequence ID" value="CAA9334281.1"/>
    <property type="molecule type" value="Genomic_DNA"/>
</dbReference>
<dbReference type="PANTHER" id="PTHR23355">
    <property type="entry name" value="RIBONUCLEASE"/>
    <property type="match status" value="1"/>
</dbReference>
<dbReference type="GO" id="GO:0003723">
    <property type="term" value="F:RNA binding"/>
    <property type="evidence" value="ECO:0007669"/>
    <property type="project" value="InterPro"/>
</dbReference>
<dbReference type="AlphaFoldDB" id="A0A6J4LJ97"/>
<dbReference type="SMART" id="SM00955">
    <property type="entry name" value="RNB"/>
    <property type="match status" value="1"/>
</dbReference>